<dbReference type="EMBL" id="JANAVB010016796">
    <property type="protein sequence ID" value="KAJ6831488.1"/>
    <property type="molecule type" value="Genomic_DNA"/>
</dbReference>
<gene>
    <name evidence="2" type="ORF">M6B38_348630</name>
</gene>
<dbReference type="AlphaFoldDB" id="A0AAX6GT67"/>
<proteinExistence type="predicted"/>
<dbReference type="Proteomes" id="UP001140949">
    <property type="component" value="Unassembled WGS sequence"/>
</dbReference>
<reference evidence="2" key="2">
    <citation type="submission" date="2023-04" db="EMBL/GenBank/DDBJ databases">
        <authorList>
            <person name="Bruccoleri R.E."/>
            <person name="Oakeley E.J."/>
            <person name="Faust A.-M."/>
            <person name="Dessus-Babus S."/>
            <person name="Altorfer M."/>
            <person name="Burckhardt D."/>
            <person name="Oertli M."/>
            <person name="Naumann U."/>
            <person name="Petersen F."/>
            <person name="Wong J."/>
        </authorList>
    </citation>
    <scope>NUCLEOTIDE SEQUENCE</scope>
    <source>
        <strain evidence="2">GSM-AAB239-AS_SAM_17_03QT</strain>
        <tissue evidence="2">Leaf</tissue>
    </source>
</reference>
<organism evidence="2 3">
    <name type="scientific">Iris pallida</name>
    <name type="common">Sweet iris</name>
    <dbReference type="NCBI Taxonomy" id="29817"/>
    <lineage>
        <taxon>Eukaryota</taxon>
        <taxon>Viridiplantae</taxon>
        <taxon>Streptophyta</taxon>
        <taxon>Embryophyta</taxon>
        <taxon>Tracheophyta</taxon>
        <taxon>Spermatophyta</taxon>
        <taxon>Magnoliopsida</taxon>
        <taxon>Liliopsida</taxon>
        <taxon>Asparagales</taxon>
        <taxon>Iridaceae</taxon>
        <taxon>Iridoideae</taxon>
        <taxon>Irideae</taxon>
        <taxon>Iris</taxon>
    </lineage>
</organism>
<feature type="region of interest" description="Disordered" evidence="1">
    <location>
        <begin position="56"/>
        <end position="94"/>
    </location>
</feature>
<reference evidence="2" key="1">
    <citation type="journal article" date="2023" name="GigaByte">
        <title>Genome assembly of the bearded iris, Iris pallida Lam.</title>
        <authorList>
            <person name="Bruccoleri R.E."/>
            <person name="Oakeley E.J."/>
            <person name="Faust A.M.E."/>
            <person name="Altorfer M."/>
            <person name="Dessus-Babus S."/>
            <person name="Burckhardt D."/>
            <person name="Oertli M."/>
            <person name="Naumann U."/>
            <person name="Petersen F."/>
            <person name="Wong J."/>
        </authorList>
    </citation>
    <scope>NUCLEOTIDE SEQUENCE</scope>
    <source>
        <strain evidence="2">GSM-AAB239-AS_SAM_17_03QT</strain>
    </source>
</reference>
<evidence type="ECO:0000313" key="2">
    <source>
        <dbReference type="EMBL" id="KAJ6831488.1"/>
    </source>
</evidence>
<name>A0AAX6GT67_IRIPA</name>
<feature type="region of interest" description="Disordered" evidence="1">
    <location>
        <begin position="1"/>
        <end position="20"/>
    </location>
</feature>
<evidence type="ECO:0000313" key="3">
    <source>
        <dbReference type="Proteomes" id="UP001140949"/>
    </source>
</evidence>
<protein>
    <submittedName>
        <fullName evidence="2">Pollen-specific leucine-rich repeat extensin-like protein 4</fullName>
    </submittedName>
</protein>
<keyword evidence="3" id="KW-1185">Reference proteome</keyword>
<evidence type="ECO:0000256" key="1">
    <source>
        <dbReference type="SAM" id="MobiDB-lite"/>
    </source>
</evidence>
<sequence>MRGFHWSVETRRGKGRSSRAVRELMRRHVLTPKRARRETHPRVGVGWVAAGADSAPVLGSNDGGFDRGERSGTVEVRPNGAQAADGRVEGVPLE</sequence>
<accession>A0AAX6GT67</accession>
<comment type="caution">
    <text evidence="2">The sequence shown here is derived from an EMBL/GenBank/DDBJ whole genome shotgun (WGS) entry which is preliminary data.</text>
</comment>